<proteinExistence type="predicted"/>
<sequence>MPFLTVEYSANLDPLDVPALLLRLNQTIVDGGHADELVIKSRAIRFDTFQVGTSSDVRGFLHVKLALMSGRTDEVKKALAEQLMAVVKDAAPTPGLVQLAVELSDIDRAGFVSARVGAA</sequence>
<dbReference type="AlphaFoldDB" id="A0A1W6L6W1"/>
<dbReference type="PANTHER" id="PTHR37950">
    <property type="entry name" value="4-HYDROXYPHENYLACETATE CATABOLISM PROTEIN"/>
    <property type="match status" value="1"/>
</dbReference>
<dbReference type="PANTHER" id="PTHR37950:SF1">
    <property type="entry name" value="4-HYDROXYPHENYLACETATE CATABOLISM PROTEIN"/>
    <property type="match status" value="1"/>
</dbReference>
<evidence type="ECO:0000313" key="1">
    <source>
        <dbReference type="EMBL" id="ARN19993.1"/>
    </source>
</evidence>
<reference evidence="1 2" key="1">
    <citation type="submission" date="2016-04" db="EMBL/GenBank/DDBJ databases">
        <title>Complete genome sequence of natural rubber-degrading, novel Gram-negative bacterium, Rhizobacter gummiphilus strain NS21.</title>
        <authorList>
            <person name="Tabata M."/>
            <person name="Kasai D."/>
            <person name="Fukuda M."/>
        </authorList>
    </citation>
    <scope>NUCLEOTIDE SEQUENCE [LARGE SCALE GENOMIC DNA]</scope>
    <source>
        <strain evidence="1 2">NS21</strain>
    </source>
</reference>
<keyword evidence="2" id="KW-1185">Reference proteome</keyword>
<dbReference type="Pfam" id="PF02962">
    <property type="entry name" value="CHMI"/>
    <property type="match status" value="1"/>
</dbReference>
<dbReference type="STRING" id="946333.A4W93_08725"/>
<dbReference type="Proteomes" id="UP000193427">
    <property type="component" value="Chromosome"/>
</dbReference>
<dbReference type="CDD" id="cd00580">
    <property type="entry name" value="CHMI"/>
    <property type="match status" value="1"/>
</dbReference>
<dbReference type="SUPFAM" id="SSF55331">
    <property type="entry name" value="Tautomerase/MIF"/>
    <property type="match status" value="1"/>
</dbReference>
<accession>A0A1W6L6W1</accession>
<dbReference type="RefSeq" id="WP_085750260.1">
    <property type="nucleotide sequence ID" value="NZ_BSPR01000008.1"/>
</dbReference>
<name>A0A1W6L6W1_9BURK</name>
<evidence type="ECO:0008006" key="3">
    <source>
        <dbReference type="Google" id="ProtNLM"/>
    </source>
</evidence>
<dbReference type="OrthoDB" id="9814215at2"/>
<dbReference type="InterPro" id="IPR004220">
    <property type="entry name" value="5-COMe_2-OHmuconate_Isoase"/>
</dbReference>
<gene>
    <name evidence="1" type="ORF">A4W93_08725</name>
</gene>
<dbReference type="Gene3D" id="3.30.429.10">
    <property type="entry name" value="Macrophage Migration Inhibitory Factor"/>
    <property type="match status" value="1"/>
</dbReference>
<protein>
    <recommendedName>
        <fullName evidence="3">5-carboxymethyl-2-hydroxymuconate isomerase</fullName>
    </recommendedName>
</protein>
<evidence type="ECO:0000313" key="2">
    <source>
        <dbReference type="Proteomes" id="UP000193427"/>
    </source>
</evidence>
<dbReference type="GO" id="GO:0008704">
    <property type="term" value="F:5-carboxymethyl-2-hydroxymuconate delta-isomerase activity"/>
    <property type="evidence" value="ECO:0007669"/>
    <property type="project" value="InterPro"/>
</dbReference>
<dbReference type="InterPro" id="IPR014347">
    <property type="entry name" value="Tautomerase/MIF_sf"/>
</dbReference>
<organism evidence="1 2">
    <name type="scientific">Piscinibacter gummiphilus</name>
    <dbReference type="NCBI Taxonomy" id="946333"/>
    <lineage>
        <taxon>Bacteria</taxon>
        <taxon>Pseudomonadati</taxon>
        <taxon>Pseudomonadota</taxon>
        <taxon>Betaproteobacteria</taxon>
        <taxon>Burkholderiales</taxon>
        <taxon>Sphaerotilaceae</taxon>
        <taxon>Piscinibacter</taxon>
    </lineage>
</organism>
<dbReference type="EMBL" id="CP015118">
    <property type="protein sequence ID" value="ARN19993.1"/>
    <property type="molecule type" value="Genomic_DNA"/>
</dbReference>
<dbReference type="KEGG" id="rgu:A4W93_08725"/>